<proteinExistence type="predicted"/>
<keyword evidence="2" id="KW-1185">Reference proteome</keyword>
<dbReference type="EMBL" id="RCHS01003900">
    <property type="protein sequence ID" value="RMX39018.1"/>
    <property type="molecule type" value="Genomic_DNA"/>
</dbReference>
<gene>
    <name evidence="1" type="ORF">pdam_00019522</name>
</gene>
<name>A0A3M6TCH3_POCDA</name>
<comment type="caution">
    <text evidence="1">The sequence shown here is derived from an EMBL/GenBank/DDBJ whole genome shotgun (WGS) entry which is preliminary data.</text>
</comment>
<accession>A0A3M6TCH3</accession>
<reference evidence="1 2" key="1">
    <citation type="journal article" date="2018" name="Sci. Rep.">
        <title>Comparative analysis of the Pocillopora damicornis genome highlights role of immune system in coral evolution.</title>
        <authorList>
            <person name="Cunning R."/>
            <person name="Bay R.A."/>
            <person name="Gillette P."/>
            <person name="Baker A.C."/>
            <person name="Traylor-Knowles N."/>
        </authorList>
    </citation>
    <scope>NUCLEOTIDE SEQUENCE [LARGE SCALE GENOMIC DNA]</scope>
    <source>
        <strain evidence="1">RSMAS</strain>
        <tissue evidence="1">Whole animal</tissue>
    </source>
</reference>
<dbReference type="AlphaFoldDB" id="A0A3M6TCH3"/>
<sequence length="185" mass="20240">MKQAGLASGHISTEKYLSRVASTTGVEKFKPTIPVSVRKRKPKTPSATVTSTSITKDVDDEELCAFADQVEENLVQPTSEPNISQQPTPDASQSIQAPELEEPVPLVPEVIEMPEAQPEQVLTASVALPSSVRNEGKLDFGLYIQTGMVQLKMDLKWSELDCSNGDLSTRSFIFDCNSDDETLLR</sequence>
<evidence type="ECO:0000313" key="1">
    <source>
        <dbReference type="EMBL" id="RMX39018.1"/>
    </source>
</evidence>
<dbReference type="Proteomes" id="UP000275408">
    <property type="component" value="Unassembled WGS sequence"/>
</dbReference>
<protein>
    <submittedName>
        <fullName evidence="1">Uncharacterized protein</fullName>
    </submittedName>
</protein>
<organism evidence="1 2">
    <name type="scientific">Pocillopora damicornis</name>
    <name type="common">Cauliflower coral</name>
    <name type="synonym">Millepora damicornis</name>
    <dbReference type="NCBI Taxonomy" id="46731"/>
    <lineage>
        <taxon>Eukaryota</taxon>
        <taxon>Metazoa</taxon>
        <taxon>Cnidaria</taxon>
        <taxon>Anthozoa</taxon>
        <taxon>Hexacorallia</taxon>
        <taxon>Scleractinia</taxon>
        <taxon>Astrocoeniina</taxon>
        <taxon>Pocilloporidae</taxon>
        <taxon>Pocillopora</taxon>
    </lineage>
</organism>
<dbReference type="OrthoDB" id="5988248at2759"/>
<evidence type="ECO:0000313" key="2">
    <source>
        <dbReference type="Proteomes" id="UP000275408"/>
    </source>
</evidence>